<name>A0ABT7XIF3_9NEIS</name>
<dbReference type="Proteomes" id="UP001168540">
    <property type="component" value="Unassembled WGS sequence"/>
</dbReference>
<dbReference type="EMBL" id="JAUEDK010000002">
    <property type="protein sequence ID" value="MDN0073558.1"/>
    <property type="molecule type" value="Genomic_DNA"/>
</dbReference>
<evidence type="ECO:0000313" key="1">
    <source>
        <dbReference type="EMBL" id="MDN0073558.1"/>
    </source>
</evidence>
<sequence length="66" mass="7230">MNNAHVIAASHIIAAQIGSHELDPAVIARRVVELAGKISEECAKLDEQHGEETQTMVMEMYRSLDA</sequence>
<gene>
    <name evidence="1" type="ORF">QU481_01430</name>
</gene>
<comment type="caution">
    <text evidence="1">The sequence shown here is derived from an EMBL/GenBank/DDBJ whole genome shotgun (WGS) entry which is preliminary data.</text>
</comment>
<accession>A0ABT7XIF3</accession>
<keyword evidence="2" id="KW-1185">Reference proteome</keyword>
<dbReference type="RefSeq" id="WP_289828085.1">
    <property type="nucleotide sequence ID" value="NZ_JAUEDK010000002.1"/>
</dbReference>
<evidence type="ECO:0000313" key="2">
    <source>
        <dbReference type="Proteomes" id="UP001168540"/>
    </source>
</evidence>
<protein>
    <submittedName>
        <fullName evidence="1">Uncharacterized protein</fullName>
    </submittedName>
</protein>
<reference evidence="1" key="1">
    <citation type="submission" date="2023-06" db="EMBL/GenBank/DDBJ databases">
        <authorList>
            <person name="Zhang S."/>
        </authorList>
    </citation>
    <scope>NUCLEOTIDE SEQUENCE</scope>
    <source>
        <strain evidence="1">SG2303</strain>
    </source>
</reference>
<proteinExistence type="predicted"/>
<organism evidence="1 2">
    <name type="scientific">Crenobacter oryzisoli</name>
    <dbReference type="NCBI Taxonomy" id="3056844"/>
    <lineage>
        <taxon>Bacteria</taxon>
        <taxon>Pseudomonadati</taxon>
        <taxon>Pseudomonadota</taxon>
        <taxon>Betaproteobacteria</taxon>
        <taxon>Neisseriales</taxon>
        <taxon>Neisseriaceae</taxon>
        <taxon>Crenobacter</taxon>
    </lineage>
</organism>